<keyword evidence="5" id="KW-0067">ATP-binding</keyword>
<name>A0A815A434_9BILA</name>
<feature type="repeat" description="TPR" evidence="9">
    <location>
        <begin position="1479"/>
        <end position="1512"/>
    </location>
</feature>
<evidence type="ECO:0000256" key="9">
    <source>
        <dbReference type="PROSITE-ProRule" id="PRU00339"/>
    </source>
</evidence>
<evidence type="ECO:0000313" key="12">
    <source>
        <dbReference type="Proteomes" id="UP000663889"/>
    </source>
</evidence>
<evidence type="ECO:0000256" key="1">
    <source>
        <dbReference type="ARBA" id="ARBA00008226"/>
    </source>
</evidence>
<dbReference type="FunFam" id="3.30.930.10:FF:000021">
    <property type="entry name" value="Probable histidine--tRNA ligase, mitochondrial"/>
    <property type="match status" value="1"/>
</dbReference>
<protein>
    <recommendedName>
        <fullName evidence="2">histidine--tRNA ligase</fullName>
        <ecNumber evidence="2">6.1.1.21</ecNumber>
    </recommendedName>
</protein>
<evidence type="ECO:0000313" key="11">
    <source>
        <dbReference type="EMBL" id="CAF1252284.1"/>
    </source>
</evidence>
<evidence type="ECO:0000256" key="3">
    <source>
        <dbReference type="ARBA" id="ARBA00022598"/>
    </source>
</evidence>
<reference evidence="11" key="1">
    <citation type="submission" date="2021-02" db="EMBL/GenBank/DDBJ databases">
        <authorList>
            <person name="Nowell W R."/>
        </authorList>
    </citation>
    <scope>NUCLEOTIDE SEQUENCE</scope>
</reference>
<gene>
    <name evidence="11" type="ORF">SEV965_LOCUS23798</name>
</gene>
<evidence type="ECO:0000256" key="8">
    <source>
        <dbReference type="ARBA" id="ARBA00047639"/>
    </source>
</evidence>
<dbReference type="Pfam" id="PF13393">
    <property type="entry name" value="tRNA-synt_His"/>
    <property type="match status" value="1"/>
</dbReference>
<dbReference type="Pfam" id="PF13424">
    <property type="entry name" value="TPR_12"/>
    <property type="match status" value="3"/>
</dbReference>
<sequence>MRLILNTCLYYQKAFYRIRSRQINDTVTKLLNSKKEQSTNHQLIQRKENITNNDKILKIPRGTRDYHPNQMKIREEVFHTIINCFKQHGANTIDTPVIELTTLLKEKYGEDSKLIYELKDQDDDEETLALRYDLTVPFARYLSQNKISTMKRYHIGKVYRLDNPKMTRGRYREFYQCDFDIAGNYDPMIPEAECIKIIVEILDKLALGQYKIYINHRKLLDAIFTVCGVPDKLFRSLSSTIDKLDKNSWDVVRNEMINEKGLSSEVVDKISRYVHMNGNVNLIEQLRNDPELSSEKLSIEALNDLELLFRYLTLFNVMDKVIFDLKLARGLDYYTGVIFEAVLIQYQYNPQLDDDQIAVGSVAAGGRYDELVGKIDPKQRCVPCIGVSIGVERIFTIKEYQLTDSSTNLLQVFVQRVQMKIIDHPTSLTVRIWAWPLLDSKYYHEDILDSNGNNLDDQSNFRIYCRINELLEIFISSIGEIDQQERQYFHSLALSILKCQVTRAPLIGKLLMKMVQNKEDLEEILIIFQQYLSPVYFEHTLLKLASYLSDNDGFCPFVQQLSIDEKFHLTLWFINEKNQPLFVFDLLKNQLFNKTSVDKQQCQILLRQIRQSSNLLLRDDQQSCADYIVSRSKHEIIFLITSLTGAIGTLPIINNLRQLDSVFIYTNEEEEEEEVKMFLNEYSKIIGIFSQQTDLYQCIEENIDLALKQVESFQFYEQRQKSTRELTKESGSFLWLRLFKDIVLKLPHDEQSKQEMIEKLKEIYRNNNCQLKLIENFKNEYKSEDAIQWYTGQPFLYKQLNRALRTEDIELLYKFRYFISDLSKNLSNEYEILKDSFDSKITFYRGTKLSNEEANKLERNLGKLISTNGYLSTSLSKNVALQFTDKSTDTETSVIFEIECDLGKTNSVIMASIYHYSEIPDEQEVLFDLDAAFEILSVEKNSSLNGLIVKLKATDEGAELAQEYIQYHNSKLNNTSVVIMFGYLLAEIGQYDKSEQYFEHLLKKPNGEDIPIIYYYMGGAKNLQGDYETTLKYYNKSYDMLINAQPSRELASSYLLNDIGSILSSKGQYNEALNYHKRALEIRKTYSDTLGISNSLANIGIIYKIIGKYSDALDCLNKSLQIRETHPPAIHKDIAELLSDIASVYSDMDELDSSLQYNQKSLEMNEKCLPNKHENIARILDNIGTVLFNKGYYEEALDYHIRALRIKEDIFPNGHITVALSLNNVGEVYYTKEDYMLALDYFEKSDKMRKNFPADINDPALVYLLKNFGLVNIKLHKYNDALTYHMDALRVSREIFPPGYFMITECLTNIGIVYREIKDYIKAFEYFEKALENEGENPTKCNMLRVAQNYDNMGICLYHQGDNQTGLEYRMKAVRLLGKVYPRIQYACTADAIGYACFCLEKKYDYALECFYISLNIKLKCLSVNDVSTAETLMNIGDTFIEKEKSEYWKSNKQYKITSRFYYEKALDIYTRNKHVNTIYILNRIGAIYENIHKYHVALEYYGKAIETLEKDLLSDDTLQELCENNIARIKWLMK</sequence>
<dbReference type="PROSITE" id="PS51996">
    <property type="entry name" value="TR_MART"/>
    <property type="match status" value="1"/>
</dbReference>
<organism evidence="11 12">
    <name type="scientific">Rotaria sordida</name>
    <dbReference type="NCBI Taxonomy" id="392033"/>
    <lineage>
        <taxon>Eukaryota</taxon>
        <taxon>Metazoa</taxon>
        <taxon>Spiralia</taxon>
        <taxon>Gnathifera</taxon>
        <taxon>Rotifera</taxon>
        <taxon>Eurotatoria</taxon>
        <taxon>Bdelloidea</taxon>
        <taxon>Philodinida</taxon>
        <taxon>Philodinidae</taxon>
        <taxon>Rotaria</taxon>
    </lineage>
</organism>
<dbReference type="InterPro" id="IPR003540">
    <property type="entry name" value="ADP-ribosyltransferase"/>
</dbReference>
<evidence type="ECO:0000256" key="7">
    <source>
        <dbReference type="ARBA" id="ARBA00023146"/>
    </source>
</evidence>
<keyword evidence="6" id="KW-0648">Protein biosynthesis</keyword>
<dbReference type="InterPro" id="IPR019734">
    <property type="entry name" value="TPR_rpt"/>
</dbReference>
<dbReference type="SUPFAM" id="SSF48452">
    <property type="entry name" value="TPR-like"/>
    <property type="match status" value="3"/>
</dbReference>
<feature type="repeat" description="TPR" evidence="9">
    <location>
        <begin position="1219"/>
        <end position="1252"/>
    </location>
</feature>
<dbReference type="InterPro" id="IPR045864">
    <property type="entry name" value="aa-tRNA-synth_II/BPL/LPL"/>
</dbReference>
<feature type="repeat" description="TPR" evidence="9">
    <location>
        <begin position="1177"/>
        <end position="1210"/>
    </location>
</feature>
<keyword evidence="9" id="KW-0802">TPR repeat</keyword>
<dbReference type="InterPro" id="IPR011990">
    <property type="entry name" value="TPR-like_helical_dom_sf"/>
</dbReference>
<dbReference type="EMBL" id="CAJNOU010001789">
    <property type="protein sequence ID" value="CAF1252284.1"/>
    <property type="molecule type" value="Genomic_DNA"/>
</dbReference>
<dbReference type="PROSITE" id="PS50005">
    <property type="entry name" value="TPR"/>
    <property type="match status" value="6"/>
</dbReference>
<comment type="caution">
    <text evidence="11">The sequence shown here is derived from an EMBL/GenBank/DDBJ whole genome shotgun (WGS) entry which is preliminary data.</text>
</comment>
<evidence type="ECO:0000259" key="10">
    <source>
        <dbReference type="PROSITE" id="PS50862"/>
    </source>
</evidence>
<evidence type="ECO:0000256" key="5">
    <source>
        <dbReference type="ARBA" id="ARBA00022840"/>
    </source>
</evidence>
<feature type="repeat" description="TPR" evidence="9">
    <location>
        <begin position="1053"/>
        <end position="1086"/>
    </location>
</feature>
<dbReference type="SUPFAM" id="SSF55681">
    <property type="entry name" value="Class II aaRS and biotin synthetases"/>
    <property type="match status" value="1"/>
</dbReference>
<dbReference type="InterPro" id="IPR006195">
    <property type="entry name" value="aa-tRNA-synth_II"/>
</dbReference>
<feature type="repeat" description="TPR" evidence="9">
    <location>
        <begin position="1093"/>
        <end position="1126"/>
    </location>
</feature>
<dbReference type="GO" id="GO:0006427">
    <property type="term" value="P:histidyl-tRNA aminoacylation"/>
    <property type="evidence" value="ECO:0007669"/>
    <property type="project" value="TreeGrafter"/>
</dbReference>
<dbReference type="Pfam" id="PF03496">
    <property type="entry name" value="ADPrib_exo_Tox"/>
    <property type="match status" value="1"/>
</dbReference>
<feature type="repeat" description="TPR" evidence="9">
    <location>
        <begin position="1304"/>
        <end position="1337"/>
    </location>
</feature>
<keyword evidence="4" id="KW-0547">Nucleotide-binding</keyword>
<dbReference type="GO" id="GO:0032543">
    <property type="term" value="P:mitochondrial translation"/>
    <property type="evidence" value="ECO:0007669"/>
    <property type="project" value="TreeGrafter"/>
</dbReference>
<dbReference type="PANTHER" id="PTHR11476">
    <property type="entry name" value="HISTIDYL-TRNA SYNTHETASE"/>
    <property type="match status" value="1"/>
</dbReference>
<dbReference type="InterPro" id="IPR041715">
    <property type="entry name" value="HisRS-like_core"/>
</dbReference>
<evidence type="ECO:0000256" key="4">
    <source>
        <dbReference type="ARBA" id="ARBA00022741"/>
    </source>
</evidence>
<dbReference type="GO" id="GO:0005524">
    <property type="term" value="F:ATP binding"/>
    <property type="evidence" value="ECO:0007669"/>
    <property type="project" value="UniProtKB-KW"/>
</dbReference>
<dbReference type="Gene3D" id="1.25.40.10">
    <property type="entry name" value="Tetratricopeptide repeat domain"/>
    <property type="match status" value="5"/>
</dbReference>
<dbReference type="GO" id="GO:0042802">
    <property type="term" value="F:identical protein binding"/>
    <property type="evidence" value="ECO:0007669"/>
    <property type="project" value="TreeGrafter"/>
</dbReference>
<dbReference type="PANTHER" id="PTHR11476:SF13">
    <property type="entry name" value="HISTIDINE--TRNA LIGASE"/>
    <property type="match status" value="1"/>
</dbReference>
<dbReference type="SMART" id="SM00028">
    <property type="entry name" value="TPR"/>
    <property type="match status" value="11"/>
</dbReference>
<proteinExistence type="inferred from homology"/>
<dbReference type="GO" id="GO:0003723">
    <property type="term" value="F:RNA binding"/>
    <property type="evidence" value="ECO:0007669"/>
    <property type="project" value="TreeGrafter"/>
</dbReference>
<dbReference type="GO" id="GO:0005576">
    <property type="term" value="C:extracellular region"/>
    <property type="evidence" value="ECO:0007669"/>
    <property type="project" value="InterPro"/>
</dbReference>
<keyword evidence="7" id="KW-0030">Aminoacyl-tRNA synthetase</keyword>
<dbReference type="EC" id="6.1.1.21" evidence="2"/>
<dbReference type="PROSITE" id="PS50862">
    <property type="entry name" value="AA_TRNA_LIGASE_II"/>
    <property type="match status" value="1"/>
</dbReference>
<evidence type="ECO:0000256" key="2">
    <source>
        <dbReference type="ARBA" id="ARBA00012815"/>
    </source>
</evidence>
<dbReference type="Gene3D" id="3.90.176.10">
    <property type="entry name" value="Toxin ADP-ribosyltransferase, Chain A, domain 1"/>
    <property type="match status" value="1"/>
</dbReference>
<dbReference type="GO" id="GO:0005829">
    <property type="term" value="C:cytosol"/>
    <property type="evidence" value="ECO:0007669"/>
    <property type="project" value="TreeGrafter"/>
</dbReference>
<dbReference type="Gene3D" id="3.30.930.10">
    <property type="entry name" value="Bira Bifunctional Protein, Domain 2"/>
    <property type="match status" value="1"/>
</dbReference>
<comment type="catalytic activity">
    <reaction evidence="8">
        <text>tRNA(His) + L-histidine + ATP = L-histidyl-tRNA(His) + AMP + diphosphate + H(+)</text>
        <dbReference type="Rhea" id="RHEA:17313"/>
        <dbReference type="Rhea" id="RHEA-COMP:9665"/>
        <dbReference type="Rhea" id="RHEA-COMP:9689"/>
        <dbReference type="ChEBI" id="CHEBI:15378"/>
        <dbReference type="ChEBI" id="CHEBI:30616"/>
        <dbReference type="ChEBI" id="CHEBI:33019"/>
        <dbReference type="ChEBI" id="CHEBI:57595"/>
        <dbReference type="ChEBI" id="CHEBI:78442"/>
        <dbReference type="ChEBI" id="CHEBI:78527"/>
        <dbReference type="ChEBI" id="CHEBI:456215"/>
        <dbReference type="EC" id="6.1.1.21"/>
    </reaction>
</comment>
<comment type="similarity">
    <text evidence="1">Belongs to the class-II aminoacyl-tRNA synthetase family.</text>
</comment>
<keyword evidence="3" id="KW-0436">Ligase</keyword>
<dbReference type="GO" id="GO:0004821">
    <property type="term" value="F:histidine-tRNA ligase activity"/>
    <property type="evidence" value="ECO:0007669"/>
    <property type="project" value="UniProtKB-EC"/>
</dbReference>
<dbReference type="SUPFAM" id="SSF56399">
    <property type="entry name" value="ADP-ribosylation"/>
    <property type="match status" value="1"/>
</dbReference>
<dbReference type="GO" id="GO:0005739">
    <property type="term" value="C:mitochondrion"/>
    <property type="evidence" value="ECO:0007669"/>
    <property type="project" value="TreeGrafter"/>
</dbReference>
<feature type="domain" description="Aminoacyl-transfer RNA synthetases class-II family profile" evidence="10">
    <location>
        <begin position="61"/>
        <end position="394"/>
    </location>
</feature>
<evidence type="ECO:0000256" key="6">
    <source>
        <dbReference type="ARBA" id="ARBA00022917"/>
    </source>
</evidence>
<dbReference type="CDD" id="cd00773">
    <property type="entry name" value="HisRS-like_core"/>
    <property type="match status" value="1"/>
</dbReference>
<accession>A0A815A434</accession>
<dbReference type="Proteomes" id="UP000663889">
    <property type="component" value="Unassembled WGS sequence"/>
</dbReference>